<dbReference type="GO" id="GO:0005524">
    <property type="term" value="F:ATP binding"/>
    <property type="evidence" value="ECO:0007669"/>
    <property type="project" value="InterPro"/>
</dbReference>
<comment type="caution">
    <text evidence="2">The sequence shown here is derived from an EMBL/GenBank/DDBJ whole genome shotgun (WGS) entry which is preliminary data.</text>
</comment>
<dbReference type="InterPro" id="IPR011009">
    <property type="entry name" value="Kinase-like_dom_sf"/>
</dbReference>
<feature type="domain" description="Protein kinase" evidence="1">
    <location>
        <begin position="202"/>
        <end position="502"/>
    </location>
</feature>
<dbReference type="PROSITE" id="PS50011">
    <property type="entry name" value="PROTEIN_KINASE_DOM"/>
    <property type="match status" value="1"/>
</dbReference>
<dbReference type="AlphaFoldDB" id="A0AAD9HVZ8"/>
<sequence length="532" mass="59913">MSVELVLAAVSAADLCLKYGKHLISVYRDIKEAHEAVQTKLLMVEAIWSKTAIQVEFVKRVAQVLQEEHCRIHLNVLEALKSKLMVAISNIELVVKSDSGVKRWKYARLRETIDDSIFQLQQWQNIFDPSWYLILRMGNRFIDEELAKQSSEVDIQTISSQVSSNSRSTSVTLVAAQSLRSTMKGADDSSLHITLPEEGLDWNRAQKIEYSTSTLVYRRGSEKASVIDTITCHGNLDISSLRKDAEGLAKKLKREDVKEFGLLTCQGIIKRKDPQTKCLTSISLAFRLPLDLKEGTPVSLRQQLLKGRTFSLSRVLDIAKQLARAVSHIHSLDFVHKNIRPETILVFPDNSSEPPSPLGSAYLLGFDSFRNINFHTPRIGDDCWERNLYRHPTRQGVQAQEVYVMQHDIYSLGVCLLELGLRESFVEYRALEDGRTVSSVSNKSLSLDFVALAFQPDNTQKARVKDELVHLAKSQLPLQMGDRYTSVVTTCLTCLDSDNEEFGGEDMKDDDGILVGVRFIEKVLVRLGGISL</sequence>
<dbReference type="EMBL" id="MU842808">
    <property type="protein sequence ID" value="KAK2035436.1"/>
    <property type="molecule type" value="Genomic_DNA"/>
</dbReference>
<protein>
    <recommendedName>
        <fullName evidence="1">Protein kinase domain-containing protein</fullName>
    </recommendedName>
</protein>
<name>A0AAD9HVZ8_9PEZI</name>
<dbReference type="PANTHER" id="PTHR37542">
    <property type="entry name" value="HELO DOMAIN-CONTAINING PROTEIN-RELATED"/>
    <property type="match status" value="1"/>
</dbReference>
<dbReference type="InterPro" id="IPR000719">
    <property type="entry name" value="Prot_kinase_dom"/>
</dbReference>
<gene>
    <name evidence="2" type="ORF">LX32DRAFT_550146</name>
</gene>
<organism evidence="2 3">
    <name type="scientific">Colletotrichum zoysiae</name>
    <dbReference type="NCBI Taxonomy" id="1216348"/>
    <lineage>
        <taxon>Eukaryota</taxon>
        <taxon>Fungi</taxon>
        <taxon>Dikarya</taxon>
        <taxon>Ascomycota</taxon>
        <taxon>Pezizomycotina</taxon>
        <taxon>Sordariomycetes</taxon>
        <taxon>Hypocreomycetidae</taxon>
        <taxon>Glomerellales</taxon>
        <taxon>Glomerellaceae</taxon>
        <taxon>Colletotrichum</taxon>
        <taxon>Colletotrichum graminicola species complex</taxon>
    </lineage>
</organism>
<reference evidence="2" key="1">
    <citation type="submission" date="2021-06" db="EMBL/GenBank/DDBJ databases">
        <title>Comparative genomics, transcriptomics and evolutionary studies reveal genomic signatures of adaptation to plant cell wall in hemibiotrophic fungi.</title>
        <authorList>
            <consortium name="DOE Joint Genome Institute"/>
            <person name="Baroncelli R."/>
            <person name="Diaz J.F."/>
            <person name="Benocci T."/>
            <person name="Peng M."/>
            <person name="Battaglia E."/>
            <person name="Haridas S."/>
            <person name="Andreopoulos W."/>
            <person name="Labutti K."/>
            <person name="Pangilinan J."/>
            <person name="Floch G.L."/>
            <person name="Makela M.R."/>
            <person name="Henrissat B."/>
            <person name="Grigoriev I.V."/>
            <person name="Crouch J.A."/>
            <person name="De Vries R.P."/>
            <person name="Sukno S.A."/>
            <person name="Thon M.R."/>
        </authorList>
    </citation>
    <scope>NUCLEOTIDE SEQUENCE</scope>
    <source>
        <strain evidence="2">MAFF235873</strain>
    </source>
</reference>
<evidence type="ECO:0000259" key="1">
    <source>
        <dbReference type="PROSITE" id="PS50011"/>
    </source>
</evidence>
<keyword evidence="3" id="KW-1185">Reference proteome</keyword>
<proteinExistence type="predicted"/>
<evidence type="ECO:0000313" key="2">
    <source>
        <dbReference type="EMBL" id="KAK2035436.1"/>
    </source>
</evidence>
<dbReference type="PANTHER" id="PTHR37542:SF1">
    <property type="entry name" value="PRION-INHIBITION AND PROPAGATION HELO DOMAIN-CONTAINING PROTEIN"/>
    <property type="match status" value="1"/>
</dbReference>
<accession>A0AAD9HVZ8</accession>
<dbReference type="Proteomes" id="UP001232148">
    <property type="component" value="Unassembled WGS sequence"/>
</dbReference>
<dbReference type="Gene3D" id="1.10.510.10">
    <property type="entry name" value="Transferase(Phosphotransferase) domain 1"/>
    <property type="match status" value="1"/>
</dbReference>
<evidence type="ECO:0000313" key="3">
    <source>
        <dbReference type="Proteomes" id="UP001232148"/>
    </source>
</evidence>
<dbReference type="SUPFAM" id="SSF56112">
    <property type="entry name" value="Protein kinase-like (PK-like)"/>
    <property type="match status" value="1"/>
</dbReference>
<dbReference type="GO" id="GO:0004672">
    <property type="term" value="F:protein kinase activity"/>
    <property type="evidence" value="ECO:0007669"/>
    <property type="project" value="InterPro"/>
</dbReference>